<dbReference type="GO" id="GO:0006310">
    <property type="term" value="P:DNA recombination"/>
    <property type="evidence" value="ECO:0007669"/>
    <property type="project" value="UniProtKB-KW"/>
</dbReference>
<dbReference type="Proteomes" id="UP000299102">
    <property type="component" value="Unassembled WGS sequence"/>
</dbReference>
<dbReference type="GO" id="GO:0006281">
    <property type="term" value="P:DNA repair"/>
    <property type="evidence" value="ECO:0007669"/>
    <property type="project" value="UniProtKB-KW"/>
</dbReference>
<dbReference type="GO" id="GO:0000723">
    <property type="term" value="P:telomere maintenance"/>
    <property type="evidence" value="ECO:0007669"/>
    <property type="project" value="InterPro"/>
</dbReference>
<comment type="cofactor">
    <cofactor evidence="1">
        <name>Mg(2+)</name>
        <dbReference type="ChEBI" id="CHEBI:18420"/>
    </cofactor>
</comment>
<keyword evidence="1" id="KW-0547">Nucleotide-binding</keyword>
<name>A0A4C1XKB1_EUMVA</name>
<reference evidence="3 4" key="1">
    <citation type="journal article" date="2019" name="Commun. Biol.">
        <title>The bagworm genome reveals a unique fibroin gene that provides high tensile strength.</title>
        <authorList>
            <person name="Kono N."/>
            <person name="Nakamura H."/>
            <person name="Ohtoshi R."/>
            <person name="Tomita M."/>
            <person name="Numata K."/>
            <person name="Arakawa K."/>
        </authorList>
    </citation>
    <scope>NUCLEOTIDE SEQUENCE [LARGE SCALE GENOMIC DNA]</scope>
</reference>
<accession>A0A4C1XKB1</accession>
<feature type="domain" description="DNA helicase Pif1-like DEAD-box helicase" evidence="2">
    <location>
        <begin position="3"/>
        <end position="77"/>
    </location>
</feature>
<dbReference type="STRING" id="151549.A0A4C1XKB1"/>
<evidence type="ECO:0000313" key="4">
    <source>
        <dbReference type="Proteomes" id="UP000299102"/>
    </source>
</evidence>
<dbReference type="GO" id="GO:0043139">
    <property type="term" value="F:5'-3' DNA helicase activity"/>
    <property type="evidence" value="ECO:0007669"/>
    <property type="project" value="UniProtKB-EC"/>
</dbReference>
<organism evidence="3 4">
    <name type="scientific">Eumeta variegata</name>
    <name type="common">Bagworm moth</name>
    <name type="synonym">Eumeta japonica</name>
    <dbReference type="NCBI Taxonomy" id="151549"/>
    <lineage>
        <taxon>Eukaryota</taxon>
        <taxon>Metazoa</taxon>
        <taxon>Ecdysozoa</taxon>
        <taxon>Arthropoda</taxon>
        <taxon>Hexapoda</taxon>
        <taxon>Insecta</taxon>
        <taxon>Pterygota</taxon>
        <taxon>Neoptera</taxon>
        <taxon>Endopterygota</taxon>
        <taxon>Lepidoptera</taxon>
        <taxon>Glossata</taxon>
        <taxon>Ditrysia</taxon>
        <taxon>Tineoidea</taxon>
        <taxon>Psychidae</taxon>
        <taxon>Oiketicinae</taxon>
        <taxon>Eumeta</taxon>
    </lineage>
</organism>
<keyword evidence="1" id="KW-0234">DNA repair</keyword>
<evidence type="ECO:0000313" key="3">
    <source>
        <dbReference type="EMBL" id="GBP62944.1"/>
    </source>
</evidence>
<dbReference type="EMBL" id="BGZK01000854">
    <property type="protein sequence ID" value="GBP62944.1"/>
    <property type="molecule type" value="Genomic_DNA"/>
</dbReference>
<dbReference type="OrthoDB" id="272985at2759"/>
<keyword evidence="1" id="KW-0233">DNA recombination</keyword>
<comment type="caution">
    <text evidence="3">The sequence shown here is derived from an EMBL/GenBank/DDBJ whole genome shotgun (WGS) entry which is preliminary data.</text>
</comment>
<comment type="similarity">
    <text evidence="1">Belongs to the helicase family.</text>
</comment>
<dbReference type="PANTHER" id="PTHR10492">
    <property type="match status" value="1"/>
</dbReference>
<keyword evidence="4" id="KW-1185">Reference proteome</keyword>
<dbReference type="AlphaFoldDB" id="A0A4C1XKB1"/>
<dbReference type="EC" id="5.6.2.3" evidence="1"/>
<dbReference type="Pfam" id="PF05970">
    <property type="entry name" value="PIF1"/>
    <property type="match status" value="1"/>
</dbReference>
<sequence>MAGMVVLLAGDLRKTLPVVQRGTPADEIQACVKSSSLWSKVEKSSLKTNMRVHLHNDIDPGLYAEMLLKIGDGCLDVDHEGYISLSRKFYNLVENNVDLIARVFPELQQNLSSDRWLYAREILAPRN</sequence>
<dbReference type="GO" id="GO:0005524">
    <property type="term" value="F:ATP binding"/>
    <property type="evidence" value="ECO:0007669"/>
    <property type="project" value="UniProtKB-KW"/>
</dbReference>
<comment type="catalytic activity">
    <reaction evidence="1">
        <text>ATP + H2O = ADP + phosphate + H(+)</text>
        <dbReference type="Rhea" id="RHEA:13065"/>
        <dbReference type="ChEBI" id="CHEBI:15377"/>
        <dbReference type="ChEBI" id="CHEBI:15378"/>
        <dbReference type="ChEBI" id="CHEBI:30616"/>
        <dbReference type="ChEBI" id="CHEBI:43474"/>
        <dbReference type="ChEBI" id="CHEBI:456216"/>
        <dbReference type="EC" id="5.6.2.3"/>
    </reaction>
</comment>
<proteinExistence type="inferred from homology"/>
<gene>
    <name evidence="3" type="ORF">EVAR_95899_1</name>
</gene>
<protein>
    <recommendedName>
        <fullName evidence="1">ATP-dependent DNA helicase</fullName>
        <ecNumber evidence="1">5.6.2.3</ecNumber>
    </recommendedName>
</protein>
<dbReference type="InterPro" id="IPR010285">
    <property type="entry name" value="DNA_helicase_pif1-like_DEAD"/>
</dbReference>
<keyword evidence="1" id="KW-0378">Hydrolase</keyword>
<keyword evidence="1" id="KW-0067">ATP-binding</keyword>
<dbReference type="GO" id="GO:0016887">
    <property type="term" value="F:ATP hydrolysis activity"/>
    <property type="evidence" value="ECO:0007669"/>
    <property type="project" value="RHEA"/>
</dbReference>
<evidence type="ECO:0000259" key="2">
    <source>
        <dbReference type="Pfam" id="PF05970"/>
    </source>
</evidence>
<dbReference type="PANTHER" id="PTHR10492:SF57">
    <property type="entry name" value="ATP-DEPENDENT DNA HELICASE"/>
    <property type="match status" value="1"/>
</dbReference>
<evidence type="ECO:0000256" key="1">
    <source>
        <dbReference type="RuleBase" id="RU363044"/>
    </source>
</evidence>
<keyword evidence="1" id="KW-0347">Helicase</keyword>
<keyword evidence="1" id="KW-0227">DNA damage</keyword>